<gene>
    <name evidence="1" type="ORF">CHS0354_038475</name>
</gene>
<proteinExistence type="predicted"/>
<protein>
    <submittedName>
        <fullName evidence="1">Uncharacterized protein</fullName>
    </submittedName>
</protein>
<reference evidence="1" key="3">
    <citation type="submission" date="2023-05" db="EMBL/GenBank/DDBJ databases">
        <authorList>
            <person name="Smith C.H."/>
        </authorList>
    </citation>
    <scope>NUCLEOTIDE SEQUENCE</scope>
    <source>
        <strain evidence="1">CHS0354</strain>
        <tissue evidence="1">Mantle</tissue>
    </source>
</reference>
<comment type="caution">
    <text evidence="1">The sequence shown here is derived from an EMBL/GenBank/DDBJ whole genome shotgun (WGS) entry which is preliminary data.</text>
</comment>
<evidence type="ECO:0000313" key="1">
    <source>
        <dbReference type="EMBL" id="KAK3585934.1"/>
    </source>
</evidence>
<evidence type="ECO:0000313" key="2">
    <source>
        <dbReference type="Proteomes" id="UP001195483"/>
    </source>
</evidence>
<name>A0AAE0S678_9BIVA</name>
<dbReference type="AlphaFoldDB" id="A0AAE0S678"/>
<accession>A0AAE0S678</accession>
<reference evidence="1" key="2">
    <citation type="journal article" date="2021" name="Genome Biol. Evol.">
        <title>Developing a high-quality reference genome for a parasitic bivalve with doubly uniparental inheritance (Bivalvia: Unionida).</title>
        <authorList>
            <person name="Smith C.H."/>
        </authorList>
    </citation>
    <scope>NUCLEOTIDE SEQUENCE</scope>
    <source>
        <strain evidence="1">CHS0354</strain>
        <tissue evidence="1">Mantle</tissue>
    </source>
</reference>
<sequence length="69" mass="7283">MCLSAIPLSPYAIRWYLQSLPSTINIAATTFKIYAVAAASVSSITTTPRLSAAHINSDSSGPNQSDIKV</sequence>
<dbReference type="Proteomes" id="UP001195483">
    <property type="component" value="Unassembled WGS sequence"/>
</dbReference>
<organism evidence="1 2">
    <name type="scientific">Potamilus streckersoni</name>
    <dbReference type="NCBI Taxonomy" id="2493646"/>
    <lineage>
        <taxon>Eukaryota</taxon>
        <taxon>Metazoa</taxon>
        <taxon>Spiralia</taxon>
        <taxon>Lophotrochozoa</taxon>
        <taxon>Mollusca</taxon>
        <taxon>Bivalvia</taxon>
        <taxon>Autobranchia</taxon>
        <taxon>Heteroconchia</taxon>
        <taxon>Palaeoheterodonta</taxon>
        <taxon>Unionida</taxon>
        <taxon>Unionoidea</taxon>
        <taxon>Unionidae</taxon>
        <taxon>Ambleminae</taxon>
        <taxon>Lampsilini</taxon>
        <taxon>Potamilus</taxon>
    </lineage>
</organism>
<reference evidence="1" key="1">
    <citation type="journal article" date="2021" name="Genome Biol. Evol.">
        <title>A High-Quality Reference Genome for a Parasitic Bivalve with Doubly Uniparental Inheritance (Bivalvia: Unionida).</title>
        <authorList>
            <person name="Smith C.H."/>
        </authorList>
    </citation>
    <scope>NUCLEOTIDE SEQUENCE</scope>
    <source>
        <strain evidence="1">CHS0354</strain>
    </source>
</reference>
<keyword evidence="2" id="KW-1185">Reference proteome</keyword>
<dbReference type="EMBL" id="JAEAOA010002240">
    <property type="protein sequence ID" value="KAK3585934.1"/>
    <property type="molecule type" value="Genomic_DNA"/>
</dbReference>